<accession>A0ABT4CXT7</accession>
<comment type="caution">
    <text evidence="3">The sequence shown here is derived from an EMBL/GenBank/DDBJ whole genome shotgun (WGS) entry which is preliminary data.</text>
</comment>
<dbReference type="PANTHER" id="PTHR10277:SF9">
    <property type="entry name" value="2-ISOPROPYLMALATE SYNTHASE 1, CHLOROPLASTIC-RELATED"/>
    <property type="match status" value="1"/>
</dbReference>
<sequence>MNNIEILDSTLRDGGYVNNWRFNSYTASKIVKSLNQANIDIVELGYVNDTKGASIDSTLFSNIEDIKKILYTNNTSRYVVMINYGDVNIEKVQYNQEIFGIRLAFHKKNWKKALIDAKNLIELGYNVLIQPMLTINYSDIELLQLINECNKLNIYAFYIVDSFGSMRQEEVLRLAYLIDNNLNKEVRIGLHCHNNLQLAYSNSIKFIESIYNRNLIVDTSVLGMGRGAGNLNTELFADYLIRVCGKNYKIQPLLDIIDSNLSIIYRDNYWGYSVGHYISAIYNCHPNYATYLVEKKTLSINKIEQIVKAIKDEKRANYDKKYIENLYTKYNSQTDTVKSMIKNLENYIKDNEVLLIAPGKSLLDYKEKIKSFMNSRNLIGISVNHISDIVNTDFYFFSNEKRYNEYINQINQLKIDNKIITTSNLKDFNSILVNYKELLGITHEAKDNSSIMLLNLLNKLKVKKVYIAGIDGYDYSENSYISNNMELAYSKERVKNLNKDIKLELFNIKNNLEIEFITPSRFDLPTYMKEVAVD</sequence>
<dbReference type="InterPro" id="IPR013785">
    <property type="entry name" value="Aldolase_TIM"/>
</dbReference>
<evidence type="ECO:0000313" key="4">
    <source>
        <dbReference type="Proteomes" id="UP001078443"/>
    </source>
</evidence>
<protein>
    <submittedName>
        <fullName evidence="3">Aldolase catalytic domain-containing protein</fullName>
    </submittedName>
</protein>
<name>A0ABT4CXT7_9CLOT</name>
<dbReference type="Proteomes" id="UP001078443">
    <property type="component" value="Unassembled WGS sequence"/>
</dbReference>
<dbReference type="CDD" id="cd07944">
    <property type="entry name" value="DRE_TIM_HOA_like"/>
    <property type="match status" value="1"/>
</dbReference>
<organism evidence="3 4">
    <name type="scientific">Clostridium aestuarii</name>
    <dbReference type="NCBI Taxonomy" id="338193"/>
    <lineage>
        <taxon>Bacteria</taxon>
        <taxon>Bacillati</taxon>
        <taxon>Bacillota</taxon>
        <taxon>Clostridia</taxon>
        <taxon>Eubacteriales</taxon>
        <taxon>Clostridiaceae</taxon>
        <taxon>Clostridium</taxon>
    </lineage>
</organism>
<evidence type="ECO:0000259" key="2">
    <source>
        <dbReference type="Pfam" id="PF00682"/>
    </source>
</evidence>
<feature type="domain" description="Pyruvate carboxyltransferase" evidence="2">
    <location>
        <begin position="4"/>
        <end position="239"/>
    </location>
</feature>
<dbReference type="EMBL" id="JAPQER010000002">
    <property type="protein sequence ID" value="MCY6483672.1"/>
    <property type="molecule type" value="Genomic_DNA"/>
</dbReference>
<gene>
    <name evidence="3" type="ORF">OW763_04830</name>
</gene>
<dbReference type="Pfam" id="PF00682">
    <property type="entry name" value="HMGL-like"/>
    <property type="match status" value="1"/>
</dbReference>
<dbReference type="PANTHER" id="PTHR10277">
    <property type="entry name" value="HOMOCITRATE SYNTHASE-RELATED"/>
    <property type="match status" value="1"/>
</dbReference>
<keyword evidence="1" id="KW-0464">Manganese</keyword>
<dbReference type="SUPFAM" id="SSF51569">
    <property type="entry name" value="Aldolase"/>
    <property type="match status" value="1"/>
</dbReference>
<dbReference type="RefSeq" id="WP_268039947.1">
    <property type="nucleotide sequence ID" value="NZ_JAPQER010000002.1"/>
</dbReference>
<evidence type="ECO:0000256" key="1">
    <source>
        <dbReference type="ARBA" id="ARBA00023211"/>
    </source>
</evidence>
<reference evidence="3" key="1">
    <citation type="submission" date="2022-12" db="EMBL/GenBank/DDBJ databases">
        <authorList>
            <person name="Wang J."/>
        </authorList>
    </citation>
    <scope>NUCLEOTIDE SEQUENCE</scope>
    <source>
        <strain evidence="3">HY-45-18</strain>
    </source>
</reference>
<keyword evidence="4" id="KW-1185">Reference proteome</keyword>
<evidence type="ECO:0000313" key="3">
    <source>
        <dbReference type="EMBL" id="MCY6483672.1"/>
    </source>
</evidence>
<dbReference type="InterPro" id="IPR000891">
    <property type="entry name" value="PYR_CT"/>
</dbReference>
<proteinExistence type="predicted"/>
<dbReference type="Gene3D" id="3.20.20.70">
    <property type="entry name" value="Aldolase class I"/>
    <property type="match status" value="1"/>
</dbReference>
<dbReference type="InterPro" id="IPR050073">
    <property type="entry name" value="2-IPM_HCS-like"/>
</dbReference>